<organism evidence="3 4">
    <name type="scientific">Parafannyhessea umbonata</name>
    <dbReference type="NCBI Taxonomy" id="604330"/>
    <lineage>
        <taxon>Bacteria</taxon>
        <taxon>Bacillati</taxon>
        <taxon>Actinomycetota</taxon>
        <taxon>Coriobacteriia</taxon>
        <taxon>Coriobacteriales</taxon>
        <taxon>Atopobiaceae</taxon>
        <taxon>Parafannyhessea</taxon>
    </lineage>
</organism>
<sequence length="150" mass="16409">MVTKYQDLGYNRILVALDGTDQQDEVLHRAIVVAANNNSELYIGHVIDSTALETAGTYPVDLVASLEKDFRDSIADQVEAARGIDSIKKVEVIVKAGRIRETLKDDMIDVIEPDLIICGARGLSSIKYALLGSISTFLTRNAKCDTLVLK</sequence>
<dbReference type="InterPro" id="IPR006015">
    <property type="entry name" value="Universal_stress_UspA"/>
</dbReference>
<dbReference type="InterPro" id="IPR006016">
    <property type="entry name" value="UspA"/>
</dbReference>
<reference evidence="3 4" key="1">
    <citation type="submission" date="2019-08" db="EMBL/GenBank/DDBJ databases">
        <title>In-depth cultivation of the pig gut microbiome towards novel bacterial diversity and tailored functional studies.</title>
        <authorList>
            <person name="Wylensek D."/>
            <person name="Hitch T.C.A."/>
            <person name="Clavel T."/>
        </authorList>
    </citation>
    <scope>NUCLEOTIDE SEQUENCE [LARGE SCALE GENOMIC DNA]</scope>
    <source>
        <strain evidence="3 4">WB01_CNA04</strain>
    </source>
</reference>
<name>A0A6N7WTW7_9ACTN</name>
<dbReference type="PRINTS" id="PR01438">
    <property type="entry name" value="UNVRSLSTRESS"/>
</dbReference>
<evidence type="ECO:0000313" key="4">
    <source>
        <dbReference type="Proteomes" id="UP000434342"/>
    </source>
</evidence>
<protein>
    <submittedName>
        <fullName evidence="3">Universal stress protein</fullName>
    </submittedName>
</protein>
<dbReference type="EMBL" id="VUND01000001">
    <property type="protein sequence ID" value="MST59481.1"/>
    <property type="molecule type" value="Genomic_DNA"/>
</dbReference>
<dbReference type="Proteomes" id="UP000434342">
    <property type="component" value="Unassembled WGS sequence"/>
</dbReference>
<evidence type="ECO:0000313" key="3">
    <source>
        <dbReference type="EMBL" id="MST59481.1"/>
    </source>
</evidence>
<dbReference type="InterPro" id="IPR014729">
    <property type="entry name" value="Rossmann-like_a/b/a_fold"/>
</dbReference>
<gene>
    <name evidence="3" type="ORF">FYJ69_00945</name>
</gene>
<evidence type="ECO:0000256" key="1">
    <source>
        <dbReference type="ARBA" id="ARBA00008791"/>
    </source>
</evidence>
<feature type="domain" description="UspA" evidence="2">
    <location>
        <begin position="10"/>
        <end position="150"/>
    </location>
</feature>
<dbReference type="PANTHER" id="PTHR46268">
    <property type="entry name" value="STRESS RESPONSE PROTEIN NHAX"/>
    <property type="match status" value="1"/>
</dbReference>
<dbReference type="Pfam" id="PF00582">
    <property type="entry name" value="Usp"/>
    <property type="match status" value="1"/>
</dbReference>
<dbReference type="AlphaFoldDB" id="A0A6N7WTW7"/>
<accession>A0A6N7WTW7</accession>
<dbReference type="RefSeq" id="WP_154539282.1">
    <property type="nucleotide sequence ID" value="NZ_DBFONV010000019.1"/>
</dbReference>
<comment type="similarity">
    <text evidence="1">Belongs to the universal stress protein A family.</text>
</comment>
<dbReference type="Gene3D" id="3.40.50.620">
    <property type="entry name" value="HUPs"/>
    <property type="match status" value="1"/>
</dbReference>
<dbReference type="PANTHER" id="PTHR46268:SF6">
    <property type="entry name" value="UNIVERSAL STRESS PROTEIN UP12"/>
    <property type="match status" value="1"/>
</dbReference>
<dbReference type="CDD" id="cd00293">
    <property type="entry name" value="USP-like"/>
    <property type="match status" value="1"/>
</dbReference>
<comment type="caution">
    <text evidence="3">The sequence shown here is derived from an EMBL/GenBank/DDBJ whole genome shotgun (WGS) entry which is preliminary data.</text>
</comment>
<proteinExistence type="inferred from homology"/>
<evidence type="ECO:0000259" key="2">
    <source>
        <dbReference type="Pfam" id="PF00582"/>
    </source>
</evidence>
<dbReference type="SUPFAM" id="SSF52402">
    <property type="entry name" value="Adenine nucleotide alpha hydrolases-like"/>
    <property type="match status" value="1"/>
</dbReference>